<dbReference type="Proteomes" id="UP000316030">
    <property type="component" value="Unassembled WGS sequence"/>
</dbReference>
<keyword evidence="1" id="KW-1133">Transmembrane helix</keyword>
<dbReference type="InterPro" id="IPR038731">
    <property type="entry name" value="RgtA/B/C-like"/>
</dbReference>
<gene>
    <name evidence="3" type="ORF">SAMN06265173_14216</name>
</gene>
<feature type="transmembrane region" description="Helical" evidence="1">
    <location>
        <begin position="54"/>
        <end position="76"/>
    </location>
</feature>
<feature type="transmembrane region" description="Helical" evidence="1">
    <location>
        <begin position="362"/>
        <end position="383"/>
    </location>
</feature>
<proteinExistence type="predicted"/>
<dbReference type="GO" id="GO:0016757">
    <property type="term" value="F:glycosyltransferase activity"/>
    <property type="evidence" value="ECO:0007669"/>
    <property type="project" value="UniProtKB-KW"/>
</dbReference>
<dbReference type="OrthoDB" id="7826530at2"/>
<protein>
    <submittedName>
        <fullName evidence="3">Dolichyl-phosphate-mannose-protein mannosyltransferase</fullName>
    </submittedName>
</protein>
<evidence type="ECO:0000313" key="3">
    <source>
        <dbReference type="EMBL" id="SMO98243.1"/>
    </source>
</evidence>
<feature type="transmembrane region" description="Helical" evidence="1">
    <location>
        <begin position="278"/>
        <end position="299"/>
    </location>
</feature>
<dbReference type="AlphaFoldDB" id="A0A521FPX5"/>
<evidence type="ECO:0000256" key="1">
    <source>
        <dbReference type="SAM" id="Phobius"/>
    </source>
</evidence>
<feature type="transmembrane region" description="Helical" evidence="1">
    <location>
        <begin position="97"/>
        <end position="115"/>
    </location>
</feature>
<feature type="transmembrane region" description="Helical" evidence="1">
    <location>
        <begin position="311"/>
        <end position="330"/>
    </location>
</feature>
<evidence type="ECO:0000313" key="4">
    <source>
        <dbReference type="Proteomes" id="UP000316030"/>
    </source>
</evidence>
<sequence>MAKFSAILGLFLLALLLRATGADYGYFHGDERINEAAKVLTGQLVPGQFFYPPFINYLNAVALAGLFPVGMVAGWWDSPGSFRAQYFDDPTVFYVTARYVTALCGAALAPLFYAIARTLRLPQPAALALGLLGALFPLGVFLGHIAKGDTALATCTVAVFFALLKRLDADTPRRWDIATGLMVMLALSFKQSAIFILGPLGLAYLILIARSEGLGRGLRSLGLALLVVVILWPLLNIGLMMDLRGFLDYQNIQAVMSVQAEDALRRGLETFSQRTIELVFGLNPIMALTAVLTPLLILLPQNRLPYKPALLAIWSSLTIATLIVCALTGARQPEHLWVANYAGYLLLGGLALAGLMRCPDRAIAMTATLTLCAGLILTAWGAVQPVRQALATPIIDQTDDFIRTRLSDRKILTSMTTHLPQAPAAWDIEQARMERLADKYNVALPERAAERQHLRDQAGEIFYVNMPGVMYGLENVDEDDVTYKVQAHAWPLQKEEWHLPYWRNQGYDIIITRDLSFFLNDSPSDLQRNFYADLTRTCRNIAHFDPVKPLYLEQAVDIFDCVRQP</sequence>
<dbReference type="EMBL" id="FXTO01000042">
    <property type="protein sequence ID" value="SMO98243.1"/>
    <property type="molecule type" value="Genomic_DNA"/>
</dbReference>
<dbReference type="Pfam" id="PF13231">
    <property type="entry name" value="PMT_2"/>
    <property type="match status" value="1"/>
</dbReference>
<reference evidence="3 4" key="1">
    <citation type="submission" date="2017-05" db="EMBL/GenBank/DDBJ databases">
        <authorList>
            <person name="Varghese N."/>
            <person name="Submissions S."/>
        </authorList>
    </citation>
    <scope>NUCLEOTIDE SEQUENCE [LARGE SCALE GENOMIC DNA]</scope>
    <source>
        <strain evidence="3 4">DSM 29506</strain>
    </source>
</reference>
<evidence type="ECO:0000259" key="2">
    <source>
        <dbReference type="Pfam" id="PF13231"/>
    </source>
</evidence>
<name>A0A521FPX5_9RHOB</name>
<organism evidence="3 4">
    <name type="scientific">Thalassovita litoralis</name>
    <dbReference type="NCBI Taxonomy" id="1010611"/>
    <lineage>
        <taxon>Bacteria</taxon>
        <taxon>Pseudomonadati</taxon>
        <taxon>Pseudomonadota</taxon>
        <taxon>Alphaproteobacteria</taxon>
        <taxon>Rhodobacterales</taxon>
        <taxon>Roseobacteraceae</taxon>
        <taxon>Thalassovita</taxon>
    </lineage>
</organism>
<keyword evidence="1" id="KW-0472">Membrane</keyword>
<feature type="transmembrane region" description="Helical" evidence="1">
    <location>
        <begin position="187"/>
        <end position="209"/>
    </location>
</feature>
<accession>A0A521FPX5</accession>
<feature type="transmembrane region" description="Helical" evidence="1">
    <location>
        <begin position="336"/>
        <end position="355"/>
    </location>
</feature>
<keyword evidence="3" id="KW-0328">Glycosyltransferase</keyword>
<feature type="transmembrane region" description="Helical" evidence="1">
    <location>
        <begin position="150"/>
        <end position="167"/>
    </location>
</feature>
<feature type="transmembrane region" description="Helical" evidence="1">
    <location>
        <begin position="221"/>
        <end position="241"/>
    </location>
</feature>
<feature type="transmembrane region" description="Helical" evidence="1">
    <location>
        <begin position="121"/>
        <end position="143"/>
    </location>
</feature>
<keyword evidence="3" id="KW-0808">Transferase</keyword>
<keyword evidence="1" id="KW-0812">Transmembrane</keyword>
<feature type="domain" description="Glycosyltransferase RgtA/B/C/D-like" evidence="2">
    <location>
        <begin position="97"/>
        <end position="232"/>
    </location>
</feature>
<keyword evidence="4" id="KW-1185">Reference proteome</keyword>